<dbReference type="AlphaFoldDB" id="A0A3M3QJ61"/>
<dbReference type="PANTHER" id="PTHR11076">
    <property type="entry name" value="DNA REPAIR POLYMERASE UMUC / TRANSFERASE FAMILY MEMBER"/>
    <property type="match status" value="1"/>
</dbReference>
<dbReference type="GO" id="GO:0003887">
    <property type="term" value="F:DNA-directed DNA polymerase activity"/>
    <property type="evidence" value="ECO:0007669"/>
    <property type="project" value="TreeGrafter"/>
</dbReference>
<evidence type="ECO:0000313" key="6">
    <source>
        <dbReference type="Proteomes" id="UP000270524"/>
    </source>
</evidence>
<comment type="similarity">
    <text evidence="1">Belongs to the DNA polymerase type-Y family.</text>
</comment>
<dbReference type="Gene3D" id="3.30.70.270">
    <property type="match status" value="1"/>
</dbReference>
<dbReference type="GO" id="GO:0006281">
    <property type="term" value="P:DNA repair"/>
    <property type="evidence" value="ECO:0007669"/>
    <property type="project" value="InterPro"/>
</dbReference>
<organism evidence="4 6">
    <name type="scientific">Pseudomonas cannabina</name>
    <dbReference type="NCBI Taxonomy" id="86840"/>
    <lineage>
        <taxon>Bacteria</taxon>
        <taxon>Pseudomonadati</taxon>
        <taxon>Pseudomonadota</taxon>
        <taxon>Gammaproteobacteria</taxon>
        <taxon>Pseudomonadales</taxon>
        <taxon>Pseudomonadaceae</taxon>
        <taxon>Pseudomonas</taxon>
    </lineage>
</organism>
<name>A0A3M3QJ61_PSECA</name>
<evidence type="ECO:0000259" key="2">
    <source>
        <dbReference type="PROSITE" id="PS50173"/>
    </source>
</evidence>
<dbReference type="GO" id="GO:0005829">
    <property type="term" value="C:cytosol"/>
    <property type="evidence" value="ECO:0007669"/>
    <property type="project" value="TreeGrafter"/>
</dbReference>
<dbReference type="Pfam" id="PF00817">
    <property type="entry name" value="IMS"/>
    <property type="match status" value="1"/>
</dbReference>
<evidence type="ECO:0000313" key="4">
    <source>
        <dbReference type="EMBL" id="RMN89359.1"/>
    </source>
</evidence>
<dbReference type="Gene3D" id="1.10.150.20">
    <property type="entry name" value="5' to 3' exonuclease, C-terminal subdomain"/>
    <property type="match status" value="1"/>
</dbReference>
<reference evidence="5 6" key="1">
    <citation type="submission" date="2018-08" db="EMBL/GenBank/DDBJ databases">
        <title>Recombination of ecologically and evolutionarily significant loci maintains genetic cohesion in the Pseudomonas syringae species complex.</title>
        <authorList>
            <person name="Dillon M."/>
            <person name="Thakur S."/>
            <person name="Almeida R.N.D."/>
            <person name="Weir B.S."/>
            <person name="Guttman D.S."/>
        </authorList>
    </citation>
    <scope>NUCLEOTIDE SEQUENCE [LARGE SCALE GENOMIC DNA]</scope>
    <source>
        <strain evidence="3 5">ICMP 15201</strain>
        <strain evidence="4 6">ICMP 15203</strain>
    </source>
</reference>
<dbReference type="PANTHER" id="PTHR11076:SF34">
    <property type="entry name" value="PROTEIN UMUC"/>
    <property type="match status" value="1"/>
</dbReference>
<feature type="domain" description="UmuC" evidence="2">
    <location>
        <begin position="19"/>
        <end position="131"/>
    </location>
</feature>
<comment type="caution">
    <text evidence="4">The sequence shown here is derived from an EMBL/GenBank/DDBJ whole genome shotgun (WGS) entry which is preliminary data.</text>
</comment>
<dbReference type="GO" id="GO:0042276">
    <property type="term" value="P:error-prone translesion synthesis"/>
    <property type="evidence" value="ECO:0007669"/>
    <property type="project" value="TreeGrafter"/>
</dbReference>
<dbReference type="InterPro" id="IPR001126">
    <property type="entry name" value="UmuC"/>
</dbReference>
<gene>
    <name evidence="4" type="ORF">ALQ51_04486</name>
    <name evidence="3" type="ORF">ALQ53_04398</name>
</gene>
<dbReference type="EMBL" id="RBPJ01000278">
    <property type="protein sequence ID" value="RMN89359.1"/>
    <property type="molecule type" value="Genomic_DNA"/>
</dbReference>
<dbReference type="EMBL" id="RBPH01000051">
    <property type="protein sequence ID" value="RMN84085.1"/>
    <property type="molecule type" value="Genomic_DNA"/>
</dbReference>
<sequence length="182" mass="19907">MMPLATLRFLIGPCADFPFHINGDLSQRMMAIIESMVARVEVASIDEAFLDLTGMPGNLTELGRSIRSKVYRCTGIPVGVGIAPTKTLAKLANHTAKRLQSHTGGVVDICDPVKRDWVLRNTSVGEVWGIGRKMKAHLEGMQILSAKDLAMADPWMLRKTFSVVIEKTARELAGTGCLELDE</sequence>
<evidence type="ECO:0000256" key="1">
    <source>
        <dbReference type="ARBA" id="ARBA00010945"/>
    </source>
</evidence>
<evidence type="ECO:0000313" key="5">
    <source>
        <dbReference type="Proteomes" id="UP000269335"/>
    </source>
</evidence>
<dbReference type="SUPFAM" id="SSF56672">
    <property type="entry name" value="DNA/RNA polymerases"/>
    <property type="match status" value="1"/>
</dbReference>
<dbReference type="InterPro" id="IPR050116">
    <property type="entry name" value="DNA_polymerase-Y"/>
</dbReference>
<dbReference type="PROSITE" id="PS50173">
    <property type="entry name" value="UMUC"/>
    <property type="match status" value="1"/>
</dbReference>
<evidence type="ECO:0000313" key="3">
    <source>
        <dbReference type="EMBL" id="RMN84085.1"/>
    </source>
</evidence>
<dbReference type="Proteomes" id="UP000269335">
    <property type="component" value="Unassembled WGS sequence"/>
</dbReference>
<dbReference type="InterPro" id="IPR043128">
    <property type="entry name" value="Rev_trsase/Diguanyl_cyclase"/>
</dbReference>
<dbReference type="Proteomes" id="UP000270524">
    <property type="component" value="Unassembled WGS sequence"/>
</dbReference>
<dbReference type="GO" id="GO:0009432">
    <property type="term" value="P:SOS response"/>
    <property type="evidence" value="ECO:0007669"/>
    <property type="project" value="TreeGrafter"/>
</dbReference>
<accession>A0A3M3QJ61</accession>
<feature type="non-terminal residue" evidence="4">
    <location>
        <position position="182"/>
    </location>
</feature>
<proteinExistence type="inferred from homology"/>
<protein>
    <submittedName>
        <fullName evidence="4">DNA polymerase V subunit UmuC</fullName>
    </submittedName>
</protein>
<dbReference type="InterPro" id="IPR043502">
    <property type="entry name" value="DNA/RNA_pol_sf"/>
</dbReference>